<dbReference type="GO" id="GO:1903093">
    <property type="term" value="P:regulation of protein K48-linked deubiquitination"/>
    <property type="evidence" value="ECO:0007669"/>
    <property type="project" value="TreeGrafter"/>
</dbReference>
<feature type="region of interest" description="Disordered" evidence="6">
    <location>
        <begin position="187"/>
        <end position="245"/>
    </location>
</feature>
<keyword evidence="3" id="KW-0645">Protease</keyword>
<comment type="caution">
    <text evidence="9">The sequence shown here is derived from an EMBL/GenBank/DDBJ whole genome shotgun (WGS) entry which is preliminary data.</text>
</comment>
<dbReference type="Pfam" id="PF02338">
    <property type="entry name" value="OTU"/>
    <property type="match status" value="1"/>
</dbReference>
<dbReference type="SUPFAM" id="SSF63748">
    <property type="entry name" value="Tudor/PWWP/MBT"/>
    <property type="match status" value="1"/>
</dbReference>
<feature type="region of interest" description="Disordered" evidence="6">
    <location>
        <begin position="521"/>
        <end position="565"/>
    </location>
</feature>
<proteinExistence type="predicted"/>
<feature type="compositionally biased region" description="Polar residues" evidence="6">
    <location>
        <begin position="449"/>
        <end position="465"/>
    </location>
</feature>
<keyword evidence="4" id="KW-0833">Ubl conjugation pathway</keyword>
<dbReference type="Gene3D" id="3.90.70.80">
    <property type="match status" value="1"/>
</dbReference>
<keyword evidence="5" id="KW-0788">Thiol protease</keyword>
<evidence type="ECO:0000256" key="4">
    <source>
        <dbReference type="ARBA" id="ARBA00022786"/>
    </source>
</evidence>
<dbReference type="GO" id="GO:0016579">
    <property type="term" value="P:protein deubiquitination"/>
    <property type="evidence" value="ECO:0007669"/>
    <property type="project" value="TreeGrafter"/>
</dbReference>
<dbReference type="GO" id="GO:0061578">
    <property type="term" value="F:K63-linked deubiquitinase activity"/>
    <property type="evidence" value="ECO:0007669"/>
    <property type="project" value="TreeGrafter"/>
</dbReference>
<accession>A0A9D3MAH7</accession>
<evidence type="ECO:0000256" key="5">
    <source>
        <dbReference type="ARBA" id="ARBA00022807"/>
    </source>
</evidence>
<dbReference type="PROSITE" id="PS50304">
    <property type="entry name" value="TUDOR"/>
    <property type="match status" value="1"/>
</dbReference>
<dbReference type="EC" id="3.4.19.12" evidence="2"/>
<feature type="region of interest" description="Disordered" evidence="6">
    <location>
        <begin position="356"/>
        <end position="486"/>
    </location>
</feature>
<dbReference type="InterPro" id="IPR050704">
    <property type="entry name" value="Peptidase_C85-like"/>
</dbReference>
<name>A0A9D3MAH7_ANGAN</name>
<feature type="compositionally biased region" description="Low complexity" evidence="6">
    <location>
        <begin position="220"/>
        <end position="233"/>
    </location>
</feature>
<feature type="compositionally biased region" description="Basic and acidic residues" evidence="6">
    <location>
        <begin position="543"/>
        <end position="554"/>
    </location>
</feature>
<dbReference type="InterPro" id="IPR038765">
    <property type="entry name" value="Papain-like_cys_pep_sf"/>
</dbReference>
<evidence type="ECO:0000256" key="6">
    <source>
        <dbReference type="SAM" id="MobiDB-lite"/>
    </source>
</evidence>
<dbReference type="GO" id="GO:0004843">
    <property type="term" value="F:cysteine-type deubiquitinase activity"/>
    <property type="evidence" value="ECO:0007669"/>
    <property type="project" value="UniProtKB-EC"/>
</dbReference>
<feature type="compositionally biased region" description="Low complexity" evidence="6">
    <location>
        <begin position="402"/>
        <end position="411"/>
    </location>
</feature>
<evidence type="ECO:0000256" key="2">
    <source>
        <dbReference type="ARBA" id="ARBA00012759"/>
    </source>
</evidence>
<dbReference type="GO" id="GO:0006508">
    <property type="term" value="P:proteolysis"/>
    <property type="evidence" value="ECO:0007669"/>
    <property type="project" value="UniProtKB-KW"/>
</dbReference>
<evidence type="ECO:0000313" key="9">
    <source>
        <dbReference type="EMBL" id="KAG5844884.1"/>
    </source>
</evidence>
<sequence>MEGGSGRMQTSDKGVERLMDEFLKTKGFYRKKIAKDGSCLFRAVAEQVLRCQSRHTEVRATCVDYLKKNRTKYESFIEGNFEEYLHRLEDPQNWVGEVEISALALIYRHDFIIFQEPGKPPVNITENSFSDKVRLCFLNGNHYDSVYPSEFVNKAALCQSILYELLYERVYAVDHGVVSACLRNSGDAGDDGYSECKSSEESDLEEEDEFWPSDAVAPTNMNNQRSSNNSQPSKTAKPPQSPSALSRRVQLSLNPALFRNVEYDVWLRSKRAQQKRDFCIAAGMQYTVGDKCKVRLGNTGKFYSAYIQEVTPDHGPVTVFIEELGEKHSIPLWNLRPSSSLDGDSWSMVAERGKRFSVSNGNGHHPGKAPRASDQPAGRDGRGEETGKSSPTPPGPRRRAPAPHAQAALLAPRPPRRSRGRRGALAPAPGPPAFAVSNALSPDWGRNGCLQTKPPSDSTLKSQKASARAAFRKGETGPPGGSAQELHFGLSQDERLALEEQQKSQALLEIMQRDERSFPALASQGGARAPQPDTGRRTAPQAGERRAYRRKGDAPEPFQDGENFPRLAQKEENKLLTSAQPGCSSGAHSAPPHPPPEPSIAAASICPCCCSTCPHSNPTLHLSCPVYPCCPPRPPSTTAGLSTPCRIPSRITSCGAAALQRGEPLPPGPLSFHQMAQLYQDPLYPGFPTNDKDEMLSVPQYCYMRDGQDLPREIGVLRFFFNLGIKAYTYPSWPLHTYLYQLQQAHLSLQPKVSYMAPWYPEAPPPGPFRMNSVPMEGYGRPELQTRHGGRAGSGPV</sequence>
<evidence type="ECO:0000259" key="8">
    <source>
        <dbReference type="PROSITE" id="PS50802"/>
    </source>
</evidence>
<dbReference type="Proteomes" id="UP001044222">
    <property type="component" value="Chromosome 7"/>
</dbReference>
<dbReference type="PROSITE" id="PS50802">
    <property type="entry name" value="OTU"/>
    <property type="match status" value="1"/>
</dbReference>
<dbReference type="EMBL" id="JAFIRN010000007">
    <property type="protein sequence ID" value="KAG5844884.1"/>
    <property type="molecule type" value="Genomic_DNA"/>
</dbReference>
<feature type="compositionally biased region" description="Basic and acidic residues" evidence="6">
    <location>
        <begin position="377"/>
        <end position="387"/>
    </location>
</feature>
<dbReference type="CDD" id="cd22794">
    <property type="entry name" value="OTU_OTUD4"/>
    <property type="match status" value="1"/>
</dbReference>
<dbReference type="GO" id="GO:0034122">
    <property type="term" value="P:negative regulation of toll-like receptor signaling pathway"/>
    <property type="evidence" value="ECO:0007669"/>
    <property type="project" value="TreeGrafter"/>
</dbReference>
<reference evidence="9" key="1">
    <citation type="submission" date="2021-01" db="EMBL/GenBank/DDBJ databases">
        <title>A chromosome-scale assembly of European eel, Anguilla anguilla.</title>
        <authorList>
            <person name="Henkel C."/>
            <person name="Jong-Raadsen S.A."/>
            <person name="Dufour S."/>
            <person name="Weltzien F.-A."/>
            <person name="Palstra A.P."/>
            <person name="Pelster B."/>
            <person name="Spaink H.P."/>
            <person name="Van Den Thillart G.E."/>
            <person name="Jansen H."/>
            <person name="Zahm M."/>
            <person name="Klopp C."/>
            <person name="Cedric C."/>
            <person name="Louis A."/>
            <person name="Berthelot C."/>
            <person name="Parey E."/>
            <person name="Roest Crollius H."/>
            <person name="Montfort J."/>
            <person name="Robinson-Rechavi M."/>
            <person name="Bucao C."/>
            <person name="Bouchez O."/>
            <person name="Gislard M."/>
            <person name="Lluch J."/>
            <person name="Milhes M."/>
            <person name="Lampietro C."/>
            <person name="Lopez Roques C."/>
            <person name="Donnadieu C."/>
            <person name="Braasch I."/>
            <person name="Desvignes T."/>
            <person name="Postlethwait J."/>
            <person name="Bobe J."/>
            <person name="Guiguen Y."/>
            <person name="Dirks R."/>
        </authorList>
    </citation>
    <scope>NUCLEOTIDE SEQUENCE</scope>
    <source>
        <strain evidence="9">Tag_6206</strain>
        <tissue evidence="9">Liver</tissue>
    </source>
</reference>
<feature type="domain" description="Tudor" evidence="7">
    <location>
        <begin position="285"/>
        <end position="345"/>
    </location>
</feature>
<gene>
    <name evidence="9" type="ORF">ANANG_G00132910</name>
</gene>
<protein>
    <recommendedName>
        <fullName evidence="2">ubiquitinyl hydrolase 1</fullName>
        <ecNumber evidence="2">3.4.19.12</ecNumber>
    </recommendedName>
</protein>
<dbReference type="PANTHER" id="PTHR12419:SF9">
    <property type="entry name" value="OTU DOMAIN-CONTAINING PROTEIN 4"/>
    <property type="match status" value="1"/>
</dbReference>
<dbReference type="GO" id="GO:2000660">
    <property type="term" value="P:negative regulation of interleukin-1-mediated signaling pathway"/>
    <property type="evidence" value="ECO:0007669"/>
    <property type="project" value="TreeGrafter"/>
</dbReference>
<comment type="catalytic activity">
    <reaction evidence="1">
        <text>Thiol-dependent hydrolysis of ester, thioester, amide, peptide and isopeptide bonds formed by the C-terminal Gly of ubiquitin (a 76-residue protein attached to proteins as an intracellular targeting signal).</text>
        <dbReference type="EC" id="3.4.19.12"/>
    </reaction>
</comment>
<dbReference type="SUPFAM" id="SSF54001">
    <property type="entry name" value="Cysteine proteinases"/>
    <property type="match status" value="1"/>
</dbReference>
<feature type="compositionally biased region" description="Acidic residues" evidence="6">
    <location>
        <begin position="201"/>
        <end position="211"/>
    </location>
</feature>
<evidence type="ECO:0000256" key="1">
    <source>
        <dbReference type="ARBA" id="ARBA00000707"/>
    </source>
</evidence>
<feature type="region of interest" description="Disordered" evidence="6">
    <location>
        <begin position="777"/>
        <end position="797"/>
    </location>
</feature>
<dbReference type="CDD" id="cd20448">
    <property type="entry name" value="Tudor_OTUD4"/>
    <property type="match status" value="1"/>
</dbReference>
<evidence type="ECO:0000259" key="7">
    <source>
        <dbReference type="PROSITE" id="PS50304"/>
    </source>
</evidence>
<feature type="region of interest" description="Disordered" evidence="6">
    <location>
        <begin position="577"/>
        <end position="597"/>
    </location>
</feature>
<feature type="domain" description="OTU" evidence="8">
    <location>
        <begin position="28"/>
        <end position="149"/>
    </location>
</feature>
<evidence type="ECO:0000313" key="10">
    <source>
        <dbReference type="Proteomes" id="UP001044222"/>
    </source>
</evidence>
<evidence type="ECO:0000256" key="3">
    <source>
        <dbReference type="ARBA" id="ARBA00022670"/>
    </source>
</evidence>
<organism evidence="9 10">
    <name type="scientific">Anguilla anguilla</name>
    <name type="common">European freshwater eel</name>
    <name type="synonym">Muraena anguilla</name>
    <dbReference type="NCBI Taxonomy" id="7936"/>
    <lineage>
        <taxon>Eukaryota</taxon>
        <taxon>Metazoa</taxon>
        <taxon>Chordata</taxon>
        <taxon>Craniata</taxon>
        <taxon>Vertebrata</taxon>
        <taxon>Euteleostomi</taxon>
        <taxon>Actinopterygii</taxon>
        <taxon>Neopterygii</taxon>
        <taxon>Teleostei</taxon>
        <taxon>Anguilliformes</taxon>
        <taxon>Anguillidae</taxon>
        <taxon>Anguilla</taxon>
    </lineage>
</organism>
<keyword evidence="5" id="KW-0378">Hydrolase</keyword>
<dbReference type="AlphaFoldDB" id="A0A9D3MAH7"/>
<dbReference type="InterPro" id="IPR003323">
    <property type="entry name" value="OTU_dom"/>
</dbReference>
<dbReference type="PANTHER" id="PTHR12419">
    <property type="entry name" value="OTU DOMAIN CONTAINING PROTEIN"/>
    <property type="match status" value="1"/>
</dbReference>
<dbReference type="InterPro" id="IPR002999">
    <property type="entry name" value="Tudor"/>
</dbReference>
<keyword evidence="10" id="KW-1185">Reference proteome</keyword>